<dbReference type="AlphaFoldDB" id="U2EGD3"/>
<dbReference type="GO" id="GO:0022857">
    <property type="term" value="F:transmembrane transporter activity"/>
    <property type="evidence" value="ECO:0007669"/>
    <property type="project" value="InterPro"/>
</dbReference>
<dbReference type="FunFam" id="2.40.30.170:FF:000010">
    <property type="entry name" value="Efflux RND transporter periplasmic adaptor subunit"/>
    <property type="match status" value="1"/>
</dbReference>
<feature type="domain" description="CzcB-like C-terminal circularly permuted SH3-like" evidence="7">
    <location>
        <begin position="376"/>
        <end position="436"/>
    </location>
</feature>
<dbReference type="InterPro" id="IPR058792">
    <property type="entry name" value="Beta-barrel_RND_2"/>
</dbReference>
<name>U2EGD3_9GAMM</name>
<feature type="signal peptide" evidence="4">
    <location>
        <begin position="1"/>
        <end position="33"/>
    </location>
</feature>
<evidence type="ECO:0000259" key="5">
    <source>
        <dbReference type="Pfam" id="PF25954"/>
    </source>
</evidence>
<feature type="region of interest" description="Disordered" evidence="3">
    <location>
        <begin position="31"/>
        <end position="94"/>
    </location>
</feature>
<reference evidence="8 9" key="2">
    <citation type="journal article" date="2013" name="PLoS ONE">
        <title>INDIGO - INtegrated Data Warehouse of MIcrobial GenOmes with Examples from the Red Sea Extremophiles.</title>
        <authorList>
            <person name="Alam I."/>
            <person name="Antunes A."/>
            <person name="Kamau A.A."/>
            <person name="Ba Alawi W."/>
            <person name="Kalkatawi M."/>
            <person name="Stingl U."/>
            <person name="Bajic V.B."/>
        </authorList>
    </citation>
    <scope>NUCLEOTIDE SEQUENCE [LARGE SCALE GENOMIC DNA]</scope>
    <source>
        <strain evidence="8 9">E1L3A</strain>
    </source>
</reference>
<evidence type="ECO:0000256" key="4">
    <source>
        <dbReference type="SAM" id="SignalP"/>
    </source>
</evidence>
<dbReference type="Gene3D" id="1.10.287.470">
    <property type="entry name" value="Helix hairpin bin"/>
    <property type="match status" value="1"/>
</dbReference>
<accession>U2EGD3</accession>
<dbReference type="GO" id="GO:0016020">
    <property type="term" value="C:membrane"/>
    <property type="evidence" value="ECO:0007669"/>
    <property type="project" value="InterPro"/>
</dbReference>
<dbReference type="GO" id="GO:0046914">
    <property type="term" value="F:transition metal ion binding"/>
    <property type="evidence" value="ECO:0007669"/>
    <property type="project" value="TreeGrafter"/>
</dbReference>
<keyword evidence="9" id="KW-1185">Reference proteome</keyword>
<sequence>MNRHELMSYFRIPTLLLFAALLLTGCDSFSAGADNSRTPETSRQPAERGEQNGHDEAGHASDEHDDVEKGELGSDHAEGESGHDGHGEENPDSVKLSAEQFQQLDIAIGQAETGTASASIQAPATLHFDADRVARVGPRLQAKVVKVTADLGEAVSRGETLAVLDSVALGKEKAAYLTAAARFNTRQAAYARDRKLAADQIVSDSDLAESRAAYEQAKAERRAKRAELKLYGLDNAAVDAIRSGGDEPLSRLELVAPRDGVVAKRDLVAGQTLGANETPIHVVDNTRMWLMIDAAEQALPYLKKGQKVSFTVRPLPDESFIGVIDWISPQLDEQARTVRVRAVVENPDGLLRAGMFADADIDAGASSGKRSRIALVPVDAVQQIGEREGVFVPSEHEGAYTFQPVSTGAENQGQVEIREGIRAGDTLVVRGAFDLKAALTAGGRSAAHGH</sequence>
<dbReference type="Gene3D" id="2.40.420.20">
    <property type="match status" value="1"/>
</dbReference>
<dbReference type="STRING" id="1033802.SSPSH_003730"/>
<dbReference type="NCBIfam" id="TIGR01730">
    <property type="entry name" value="RND_mfp"/>
    <property type="match status" value="1"/>
</dbReference>
<evidence type="ECO:0000256" key="3">
    <source>
        <dbReference type="SAM" id="MobiDB-lite"/>
    </source>
</evidence>
<proteinExistence type="inferred from homology"/>
<dbReference type="InterPro" id="IPR058647">
    <property type="entry name" value="BSH_CzcB-like"/>
</dbReference>
<dbReference type="InterPro" id="IPR006143">
    <property type="entry name" value="RND_pump_MFP"/>
</dbReference>
<dbReference type="Pfam" id="PF25973">
    <property type="entry name" value="BSH_CzcB"/>
    <property type="match status" value="1"/>
</dbReference>
<dbReference type="OrthoDB" id="9768185at2"/>
<dbReference type="PROSITE" id="PS51257">
    <property type="entry name" value="PROKAR_LIPOPROTEIN"/>
    <property type="match status" value="1"/>
</dbReference>
<dbReference type="GO" id="GO:0030288">
    <property type="term" value="C:outer membrane-bounded periplasmic space"/>
    <property type="evidence" value="ECO:0007669"/>
    <property type="project" value="TreeGrafter"/>
</dbReference>
<comment type="similarity">
    <text evidence="1">Belongs to the membrane fusion protein (MFP) (TC 8.A.1) family.</text>
</comment>
<dbReference type="PANTHER" id="PTHR30097:SF4">
    <property type="entry name" value="SLR6042 PROTEIN"/>
    <property type="match status" value="1"/>
</dbReference>
<dbReference type="SUPFAM" id="SSF111369">
    <property type="entry name" value="HlyD-like secretion proteins"/>
    <property type="match status" value="1"/>
</dbReference>
<dbReference type="GO" id="GO:0015679">
    <property type="term" value="P:plasma membrane copper ion transport"/>
    <property type="evidence" value="ECO:0007669"/>
    <property type="project" value="TreeGrafter"/>
</dbReference>
<dbReference type="InterPro" id="IPR051909">
    <property type="entry name" value="MFP_Cation_Efflux"/>
</dbReference>
<evidence type="ECO:0000256" key="1">
    <source>
        <dbReference type="ARBA" id="ARBA00009477"/>
    </source>
</evidence>
<dbReference type="InterPro" id="IPR058649">
    <property type="entry name" value="CzcB_C"/>
</dbReference>
<evidence type="ECO:0000256" key="2">
    <source>
        <dbReference type="ARBA" id="ARBA00022448"/>
    </source>
</evidence>
<feature type="compositionally biased region" description="Polar residues" evidence="3">
    <location>
        <begin position="33"/>
        <end position="44"/>
    </location>
</feature>
<dbReference type="Proteomes" id="UP000006242">
    <property type="component" value="Unassembled WGS sequence"/>
</dbReference>
<reference evidence="8 9" key="1">
    <citation type="journal article" date="2011" name="J. Bacteriol.">
        <title>Genome sequence of Salinisphaera shabanensis, a gammaproteobacterium from the harsh, variable environment of the brine-seawater interface of the Shaban Deep in the Red Sea.</title>
        <authorList>
            <person name="Antunes A."/>
            <person name="Alam I."/>
            <person name="Bajic V.B."/>
            <person name="Stingl U."/>
        </authorList>
    </citation>
    <scope>NUCLEOTIDE SEQUENCE [LARGE SCALE GENOMIC DNA]</scope>
    <source>
        <strain evidence="8 9">E1L3A</strain>
    </source>
</reference>
<dbReference type="Pfam" id="PF25975">
    <property type="entry name" value="CzcB_C"/>
    <property type="match status" value="1"/>
</dbReference>
<feature type="chain" id="PRO_5004625788" evidence="4">
    <location>
        <begin position="34"/>
        <end position="450"/>
    </location>
</feature>
<dbReference type="Pfam" id="PF25954">
    <property type="entry name" value="Beta-barrel_RND_2"/>
    <property type="match status" value="1"/>
</dbReference>
<feature type="domain" description="CusB-like beta-barrel" evidence="5">
    <location>
        <begin position="288"/>
        <end position="362"/>
    </location>
</feature>
<dbReference type="Gene3D" id="2.40.30.170">
    <property type="match status" value="1"/>
</dbReference>
<keyword evidence="4" id="KW-0732">Signal</keyword>
<gene>
    <name evidence="8" type="ORF">SSPSH_003730</name>
</gene>
<dbReference type="Gene3D" id="2.40.50.100">
    <property type="match status" value="1"/>
</dbReference>
<dbReference type="eggNOG" id="COG0845">
    <property type="taxonomic scope" value="Bacteria"/>
</dbReference>
<evidence type="ECO:0000313" key="8">
    <source>
        <dbReference type="EMBL" id="ERJ17472.1"/>
    </source>
</evidence>
<keyword evidence="2" id="KW-0813">Transport</keyword>
<protein>
    <submittedName>
        <fullName evidence="8">Cation efflux family protein</fullName>
    </submittedName>
</protein>
<evidence type="ECO:0000259" key="7">
    <source>
        <dbReference type="Pfam" id="PF25975"/>
    </source>
</evidence>
<dbReference type="RefSeq" id="WP_006912613.1">
    <property type="nucleotide sequence ID" value="NZ_AFNV02000038.1"/>
</dbReference>
<evidence type="ECO:0000313" key="9">
    <source>
        <dbReference type="Proteomes" id="UP000006242"/>
    </source>
</evidence>
<evidence type="ECO:0000259" key="6">
    <source>
        <dbReference type="Pfam" id="PF25973"/>
    </source>
</evidence>
<feature type="domain" description="CzcB-like barrel-sandwich hybrid" evidence="6">
    <location>
        <begin position="132"/>
        <end position="282"/>
    </location>
</feature>
<dbReference type="PANTHER" id="PTHR30097">
    <property type="entry name" value="CATION EFFLUX SYSTEM PROTEIN CUSB"/>
    <property type="match status" value="1"/>
</dbReference>
<feature type="compositionally biased region" description="Basic and acidic residues" evidence="3">
    <location>
        <begin position="45"/>
        <end position="89"/>
    </location>
</feature>
<dbReference type="EMBL" id="AFNV02000038">
    <property type="protein sequence ID" value="ERJ17472.1"/>
    <property type="molecule type" value="Genomic_DNA"/>
</dbReference>
<comment type="caution">
    <text evidence="8">The sequence shown here is derived from an EMBL/GenBank/DDBJ whole genome shotgun (WGS) entry which is preliminary data.</text>
</comment>
<organism evidence="8 9">
    <name type="scientific">Salinisphaera shabanensis E1L3A</name>
    <dbReference type="NCBI Taxonomy" id="1033802"/>
    <lineage>
        <taxon>Bacteria</taxon>
        <taxon>Pseudomonadati</taxon>
        <taxon>Pseudomonadota</taxon>
        <taxon>Gammaproteobacteria</taxon>
        <taxon>Salinisphaerales</taxon>
        <taxon>Salinisphaeraceae</taxon>
        <taxon>Salinisphaera</taxon>
    </lineage>
</organism>
<dbReference type="GO" id="GO:0060003">
    <property type="term" value="P:copper ion export"/>
    <property type="evidence" value="ECO:0007669"/>
    <property type="project" value="TreeGrafter"/>
</dbReference>